<feature type="domain" description="VWFC" evidence="2">
    <location>
        <begin position="60"/>
        <end position="119"/>
    </location>
</feature>
<dbReference type="InterPro" id="IPR052624">
    <property type="entry name" value="CRIM1"/>
</dbReference>
<keyword evidence="1" id="KW-0732">Signal</keyword>
<reference evidence="3" key="1">
    <citation type="submission" date="2021-10" db="EMBL/GenBank/DDBJ databases">
        <title>Tropical sea cucumber genome reveals ecological adaptation and Cuvierian tubules defense mechanism.</title>
        <authorList>
            <person name="Chen T."/>
        </authorList>
    </citation>
    <scope>NUCLEOTIDE SEQUENCE</scope>
    <source>
        <strain evidence="3">Nanhai2018</strain>
        <tissue evidence="3">Muscle</tissue>
    </source>
</reference>
<dbReference type="PROSITE" id="PS01208">
    <property type="entry name" value="VWFC_1"/>
    <property type="match status" value="1"/>
</dbReference>
<sequence>MRMKFSERTFRVSWSKWLLFLVCVASIAYADNGYTQEELDEIFPLPDYVDPDPDDPNDANDCIYKKEEYFHTERWIVDECSRCFCNNGTTNCVYESCPTLTCDFFDQVKIEGECCKKCPPEMVVTRVESFLDEIDYIIEGKNQELEFDVSVDILKQQTSRNVIGENLWKMSAWISRTFDGTNGRLFFTDNVLTQEQRDSGFSKPSYPPWIFGNMTMQLKGARAGLCEDFKYLCVKFNQGDDATPQFNLPFSFAPQNGDESRLVACSVLPECKAVVIRDFDWTIESSEEDSGPPTIDLDVFFREDSRDLAGSGLWRASIFGSSNVNGFGPKYGEVSQILDREQAGQELRNGQPLEFRDISSDFDFSLVGCIAEASHVCLEIRKGGNPRPDYTLQFQNGEDVSDVESSVKCVPRRCGAKAIFSELLPEIMSPSALIESTPGQTIEMNVNAVSDKEQSTNVIGNNLWLMNVFFSQKRSGGGRRIDEQFQILTPKQQGQSLKLNKDLVFEDISFEVDLSTVVCADIPYLCAEMRKNPSSSIDYEFGTNPEQVPFVGCLEMSDICRGIIARNLDWVGKFPNFLGNGAIEPVQSIVSNASIDVESVSRNISGTNLWQMSVFASSTAEAAPEDVLTPYFDQVLTEEQSGLPVPEDGILKFYDMATPPFQVDRMGCGKFKFLCYEFKRATESDVDFTFNEEDTGEKTLLDCKEMQCQAVTPDSLDWTIDAPNSKPGSKTPVTLNVTANFRDDTRDITGDRLWRLGLFGSNSPTGKGLKFDEVYQLLDDDTVGLPLINRDPIPFGTLPAEFEIGTIGCTEEFNYVCLELTKNADPSPDYVMLIERDGSFDVKTLVSCHEQECAAKAVFEELSADIPEEAMIVEQRADQPLTVSLNGITNKPKSTFVSGQNLWEMSTFFSSKKTGEGMRIREQMQILDVGERSQDLQLGENLEFPEVEFPVDLSGIQCRSIPYICFQLRKGEQASINYKFRPNPDTEPLTHCQNTDDLCKGVVARFLTWNPSKEDDDHQPGESSPIIGDVIVDVVPDSRDLSGTSLWQLSTYASSDPEGENRHGPYFRQVLSSTQRKVPLEDGGPLVFNDVITPPYPIDQLGCGNTKYLCFELRRSERSNPEYSFETTDGGDALRQCIEQECQAVYLENLNWTISNPPDPIPGKMSPVELDIDASFDPLSLTVDGDSLWQVALFGSMSPEGDGVRFGEVAQILDEPESSQGIREDFSVQFPNAAALFDIGSIGCTEAKHVCIEFKKAHNSSVNFTMIVPPNGNELPQSSAISCHPRRCDARVHFDDLQPTILEPELLLEDRNDQEFEIDFKAITDKDRTTQVAGDDLWQLKSFFSERPDGVGERIQEKTQILDDFQRDQYLLRGDNLIINNTNFEVDLADKICADIPYMCFELMKNPRSDITYEFEEPVLKCIEISDRCKGVVFSNMSFDVTLPRNIKPFEPQPLIIDTDLTVEPFSHGVTGDDLWRVKVYSSSDEEGLNPVDTFSDELLGTRLPPAGPLNLPSITTSDTDILSLGCGEDKHLCVSFDRSENPEPRYTFEVSPGGPPLIRCKELECKGVQEKLIYKSAIKIFVGGDSSLCSSPGLSNCVEFVSSAMSQHLSMYLHCICGSFLDVAF</sequence>
<keyword evidence="4" id="KW-1185">Reference proteome</keyword>
<proteinExistence type="predicted"/>
<dbReference type="OrthoDB" id="5804959at2759"/>
<evidence type="ECO:0000313" key="3">
    <source>
        <dbReference type="EMBL" id="KAJ8019531.1"/>
    </source>
</evidence>
<evidence type="ECO:0000313" key="4">
    <source>
        <dbReference type="Proteomes" id="UP001152320"/>
    </source>
</evidence>
<dbReference type="Pfam" id="PF00093">
    <property type="entry name" value="VWC"/>
    <property type="match status" value="1"/>
</dbReference>
<gene>
    <name evidence="3" type="ORF">HOLleu_41165</name>
</gene>
<dbReference type="EMBL" id="JAIZAY010000023">
    <property type="protein sequence ID" value="KAJ8019531.1"/>
    <property type="molecule type" value="Genomic_DNA"/>
</dbReference>
<evidence type="ECO:0000259" key="2">
    <source>
        <dbReference type="PROSITE" id="PS50184"/>
    </source>
</evidence>
<accession>A0A9Q0YIT9</accession>
<dbReference type="PANTHER" id="PTHR46439:SF3">
    <property type="entry name" value="RE54525P"/>
    <property type="match status" value="1"/>
</dbReference>
<dbReference type="SUPFAM" id="SSF57603">
    <property type="entry name" value="FnI-like domain"/>
    <property type="match status" value="1"/>
</dbReference>
<feature type="signal peptide" evidence="1">
    <location>
        <begin position="1"/>
        <end position="30"/>
    </location>
</feature>
<organism evidence="3 4">
    <name type="scientific">Holothuria leucospilota</name>
    <name type="common">Black long sea cucumber</name>
    <name type="synonym">Mertensiothuria leucospilota</name>
    <dbReference type="NCBI Taxonomy" id="206669"/>
    <lineage>
        <taxon>Eukaryota</taxon>
        <taxon>Metazoa</taxon>
        <taxon>Echinodermata</taxon>
        <taxon>Eleutherozoa</taxon>
        <taxon>Echinozoa</taxon>
        <taxon>Holothuroidea</taxon>
        <taxon>Aspidochirotacea</taxon>
        <taxon>Aspidochirotida</taxon>
        <taxon>Holothuriidae</taxon>
        <taxon>Holothuria</taxon>
    </lineage>
</organism>
<dbReference type="SMART" id="SM00214">
    <property type="entry name" value="VWC"/>
    <property type="match status" value="1"/>
</dbReference>
<name>A0A9Q0YIT9_HOLLE</name>
<dbReference type="Gene3D" id="6.20.200.20">
    <property type="match status" value="1"/>
</dbReference>
<protein>
    <submittedName>
        <fullName evidence="3">Cysteine-rich motor neuron 1 protein</fullName>
    </submittedName>
</protein>
<feature type="chain" id="PRO_5040352276" evidence="1">
    <location>
        <begin position="31"/>
        <end position="1626"/>
    </location>
</feature>
<dbReference type="PANTHER" id="PTHR46439">
    <property type="entry name" value="CYSTEINE-RICH MOTOR NEURON 1 PROTEIN"/>
    <property type="match status" value="1"/>
</dbReference>
<dbReference type="PROSITE" id="PS50184">
    <property type="entry name" value="VWFC_2"/>
    <property type="match status" value="1"/>
</dbReference>
<dbReference type="Proteomes" id="UP001152320">
    <property type="component" value="Chromosome 23"/>
</dbReference>
<dbReference type="InterPro" id="IPR001007">
    <property type="entry name" value="VWF_dom"/>
</dbReference>
<evidence type="ECO:0000256" key="1">
    <source>
        <dbReference type="SAM" id="SignalP"/>
    </source>
</evidence>
<comment type="caution">
    <text evidence="3">The sequence shown here is derived from an EMBL/GenBank/DDBJ whole genome shotgun (WGS) entry which is preliminary data.</text>
</comment>